<feature type="domain" description="C2H2-type" evidence="15">
    <location>
        <begin position="249"/>
        <end position="278"/>
    </location>
</feature>
<feature type="domain" description="C2H2-type" evidence="15">
    <location>
        <begin position="454"/>
        <end position="481"/>
    </location>
</feature>
<dbReference type="FunFam" id="3.30.160.60:FF:000912">
    <property type="entry name" value="Zinc finger protein 660"/>
    <property type="match status" value="4"/>
</dbReference>
<keyword evidence="5" id="KW-0677">Repeat</keyword>
<organism evidence="16 17">
    <name type="scientific">Nothobranchius furzeri</name>
    <name type="common">Turquoise killifish</name>
    <dbReference type="NCBI Taxonomy" id="105023"/>
    <lineage>
        <taxon>Eukaryota</taxon>
        <taxon>Metazoa</taxon>
        <taxon>Chordata</taxon>
        <taxon>Craniata</taxon>
        <taxon>Vertebrata</taxon>
        <taxon>Euteleostomi</taxon>
        <taxon>Actinopterygii</taxon>
        <taxon>Neopterygii</taxon>
        <taxon>Teleostei</taxon>
        <taxon>Neoteleostei</taxon>
        <taxon>Acanthomorphata</taxon>
        <taxon>Ovalentaria</taxon>
        <taxon>Atherinomorphae</taxon>
        <taxon>Cyprinodontiformes</taxon>
        <taxon>Nothobranchiidae</taxon>
        <taxon>Nothobranchius</taxon>
    </lineage>
</organism>
<evidence type="ECO:0000256" key="12">
    <source>
        <dbReference type="PROSITE-ProRule" id="PRU00042"/>
    </source>
</evidence>
<dbReference type="GO" id="GO:0008270">
    <property type="term" value="F:zinc ion binding"/>
    <property type="evidence" value="ECO:0007669"/>
    <property type="project" value="UniProtKB-KW"/>
</dbReference>
<evidence type="ECO:0000256" key="9">
    <source>
        <dbReference type="ARBA" id="ARBA00023125"/>
    </source>
</evidence>
<evidence type="ECO:0000256" key="5">
    <source>
        <dbReference type="ARBA" id="ARBA00022737"/>
    </source>
</evidence>
<dbReference type="FunFam" id="3.30.160.60:FF:001963">
    <property type="entry name" value="Replication initiator 1"/>
    <property type="match status" value="2"/>
</dbReference>
<feature type="compositionally biased region" description="Polar residues" evidence="13">
    <location>
        <begin position="129"/>
        <end position="138"/>
    </location>
</feature>
<feature type="domain" description="C2H2-type" evidence="15">
    <location>
        <begin position="314"/>
        <end position="341"/>
    </location>
</feature>
<feature type="compositionally biased region" description="Acidic residues" evidence="13">
    <location>
        <begin position="198"/>
        <end position="212"/>
    </location>
</feature>
<evidence type="ECO:0000256" key="7">
    <source>
        <dbReference type="ARBA" id="ARBA00022833"/>
    </source>
</evidence>
<feature type="domain" description="C2H2-type" evidence="15">
    <location>
        <begin position="370"/>
        <end position="397"/>
    </location>
</feature>
<feature type="domain" description="C2H2-type" evidence="15">
    <location>
        <begin position="426"/>
        <end position="453"/>
    </location>
</feature>
<dbReference type="GO" id="GO:0001228">
    <property type="term" value="F:DNA-binding transcription activator activity, RNA polymerase II-specific"/>
    <property type="evidence" value="ECO:0007669"/>
    <property type="project" value="TreeGrafter"/>
</dbReference>
<evidence type="ECO:0000256" key="13">
    <source>
        <dbReference type="SAM" id="MobiDB-lite"/>
    </source>
</evidence>
<dbReference type="GO" id="GO:0000978">
    <property type="term" value="F:RNA polymerase II cis-regulatory region sequence-specific DNA binding"/>
    <property type="evidence" value="ECO:0007669"/>
    <property type="project" value="TreeGrafter"/>
</dbReference>
<keyword evidence="17" id="KW-1185">Reference proteome</keyword>
<reference evidence="16" key="2">
    <citation type="submission" date="2025-09" db="UniProtKB">
        <authorList>
            <consortium name="Ensembl"/>
        </authorList>
    </citation>
    <scope>IDENTIFICATION</scope>
</reference>
<evidence type="ECO:0000256" key="4">
    <source>
        <dbReference type="ARBA" id="ARBA00022723"/>
    </source>
</evidence>
<proteinExistence type="inferred from homology"/>
<evidence type="ECO:0000256" key="3">
    <source>
        <dbReference type="ARBA" id="ARBA00006991"/>
    </source>
</evidence>
<protein>
    <recommendedName>
        <fullName evidence="15">C2H2-type domain-containing protein</fullName>
    </recommendedName>
</protein>
<comment type="similarity">
    <text evidence="3">Belongs to the krueppel C2H2-type zinc-finger protein family.</text>
</comment>
<feature type="transmembrane region" description="Helical" evidence="14">
    <location>
        <begin position="60"/>
        <end position="81"/>
    </location>
</feature>
<dbReference type="FunFam" id="3.30.160.60:FF:000100">
    <property type="entry name" value="Zinc finger 45-like"/>
    <property type="match status" value="2"/>
</dbReference>
<evidence type="ECO:0000256" key="10">
    <source>
        <dbReference type="ARBA" id="ARBA00023163"/>
    </source>
</evidence>
<evidence type="ECO:0000256" key="11">
    <source>
        <dbReference type="ARBA" id="ARBA00023242"/>
    </source>
</evidence>
<feature type="compositionally biased region" description="Polar residues" evidence="13">
    <location>
        <begin position="104"/>
        <end position="121"/>
    </location>
</feature>
<keyword evidence="4" id="KW-0479">Metal-binding</keyword>
<dbReference type="PROSITE" id="PS00028">
    <property type="entry name" value="ZINC_FINGER_C2H2_1"/>
    <property type="match status" value="11"/>
</dbReference>
<evidence type="ECO:0000259" key="15">
    <source>
        <dbReference type="PROSITE" id="PS50157"/>
    </source>
</evidence>
<evidence type="ECO:0000256" key="8">
    <source>
        <dbReference type="ARBA" id="ARBA00023015"/>
    </source>
</evidence>
<dbReference type="FunFam" id="3.30.160.60:FF:000097">
    <property type="entry name" value="Zinc finger protein"/>
    <property type="match status" value="1"/>
</dbReference>
<dbReference type="InterPro" id="IPR013087">
    <property type="entry name" value="Znf_C2H2_type"/>
</dbReference>
<feature type="domain" description="C2H2-type" evidence="15">
    <location>
        <begin position="566"/>
        <end position="588"/>
    </location>
</feature>
<keyword evidence="8" id="KW-0805">Transcription regulation</keyword>
<dbReference type="SMART" id="SM00355">
    <property type="entry name" value="ZnF_C2H2"/>
    <property type="match status" value="11"/>
</dbReference>
<feature type="domain" description="C2H2-type" evidence="15">
    <location>
        <begin position="482"/>
        <end position="509"/>
    </location>
</feature>
<dbReference type="PANTHER" id="PTHR24393:SF151">
    <property type="entry name" value="C2H2-TYPE DOMAIN-CONTAINING PROTEIN"/>
    <property type="match status" value="1"/>
</dbReference>
<feature type="domain" description="C2H2-type" evidence="15">
    <location>
        <begin position="510"/>
        <end position="537"/>
    </location>
</feature>
<evidence type="ECO:0000256" key="1">
    <source>
        <dbReference type="ARBA" id="ARBA00003767"/>
    </source>
</evidence>
<dbReference type="GO" id="GO:0005634">
    <property type="term" value="C:nucleus"/>
    <property type="evidence" value="ECO:0007669"/>
    <property type="project" value="UniProtKB-SubCell"/>
</dbReference>
<evidence type="ECO:0000313" key="17">
    <source>
        <dbReference type="Proteomes" id="UP000694548"/>
    </source>
</evidence>
<reference evidence="16" key="1">
    <citation type="submission" date="2025-08" db="UniProtKB">
        <authorList>
            <consortium name="Ensembl"/>
        </authorList>
    </citation>
    <scope>IDENTIFICATION</scope>
</reference>
<keyword evidence="14" id="KW-0472">Membrane</keyword>
<sequence>MTQPPPVLACYHIPPGHNKKPAIIHLRRLRHRPKCGTRQLIEYRPILEDLRYCRLHKHHWVFCPLFILPVLTLYTFTAVSIKSEDEEKPLMSHLHELQLDNRGVPTSSSADQMTAGSSRNPDLNHHEQPSGSSETAVSIKSEEDEEKPLFSQLHQQQLEDRDVPTSSSTEQMAAKTDGGAETGMNPDLNLHEQISDSSETEVSGDDEEDDGVNLDSFLLDAGPETGDEDIGWNKSRSSESDVKDVNRPFSCPECGKLFLHKWSLQKHVRLTSHSARRSLGCLVKKKCVTVKQHVDSCRKVQIEIMRVHTGQKPFACELCGKKYNRKTHLSSHMRVHTGQKPFACELCGKKFTHKANSNSHKAVHTGLKPFTCELCGLRFTWKATLSKHMKIHTGLKPFTCELCDLRFTQKTTLNNHMKVHTGLKPFTCELCGLRLTRKTTLNDHMKVHTGLKPFACELCGKKFARKDNLNSHMRVHTGQKPFACELCEKRFSSKTHLNIHMRVHTGQKPFTCEICGQNYRHMETLKSHLRVHTGQKPFACELCGKKFAKKVYLNSHMTVHTGEKPFACVPCGKRFTQKTTLNNHMRVHWETG</sequence>
<name>A0A8C6LT35_NOTFU</name>
<dbReference type="SUPFAM" id="SSF57667">
    <property type="entry name" value="beta-beta-alpha zinc fingers"/>
    <property type="match status" value="7"/>
</dbReference>
<keyword evidence="11" id="KW-0539">Nucleus</keyword>
<keyword evidence="6 12" id="KW-0863">Zinc-finger</keyword>
<evidence type="ECO:0000256" key="6">
    <source>
        <dbReference type="ARBA" id="ARBA00022771"/>
    </source>
</evidence>
<feature type="region of interest" description="Disordered" evidence="13">
    <location>
        <begin position="102"/>
        <end position="243"/>
    </location>
</feature>
<dbReference type="Pfam" id="PF00096">
    <property type="entry name" value="zf-C2H2"/>
    <property type="match status" value="9"/>
</dbReference>
<dbReference type="FunFam" id="3.30.160.60:FF:001480">
    <property type="entry name" value="Si:cabz01071911.3"/>
    <property type="match status" value="2"/>
</dbReference>
<feature type="domain" description="C2H2-type" evidence="15">
    <location>
        <begin position="398"/>
        <end position="425"/>
    </location>
</feature>
<dbReference type="PANTHER" id="PTHR24393">
    <property type="entry name" value="ZINC FINGER PROTEIN"/>
    <property type="match status" value="1"/>
</dbReference>
<keyword evidence="10" id="KW-0804">Transcription</keyword>
<keyword evidence="14" id="KW-0812">Transmembrane</keyword>
<accession>A0A8C6LT35</accession>
<feature type="domain" description="C2H2-type" evidence="15">
    <location>
        <begin position="538"/>
        <end position="565"/>
    </location>
</feature>
<comment type="function">
    <text evidence="1">May be involved in transcriptional regulation.</text>
</comment>
<dbReference type="PROSITE" id="PS50157">
    <property type="entry name" value="ZINC_FINGER_C2H2_2"/>
    <property type="match status" value="11"/>
</dbReference>
<dbReference type="AlphaFoldDB" id="A0A8C6LT35"/>
<dbReference type="Proteomes" id="UP000694548">
    <property type="component" value="Unassembled WGS sequence"/>
</dbReference>
<dbReference type="Gene3D" id="3.30.160.60">
    <property type="entry name" value="Classic Zinc Finger"/>
    <property type="match status" value="11"/>
</dbReference>
<feature type="domain" description="C2H2-type" evidence="15">
    <location>
        <begin position="342"/>
        <end position="369"/>
    </location>
</feature>
<dbReference type="InterPro" id="IPR036236">
    <property type="entry name" value="Znf_C2H2_sf"/>
</dbReference>
<keyword evidence="14" id="KW-1133">Transmembrane helix</keyword>
<dbReference type="Ensembl" id="ENSNFUT00015024808.1">
    <property type="protein sequence ID" value="ENSNFUP00015023721.1"/>
    <property type="gene ID" value="ENSNFUG00015011483.1"/>
</dbReference>
<keyword evidence="9" id="KW-0238">DNA-binding</keyword>
<evidence type="ECO:0000256" key="2">
    <source>
        <dbReference type="ARBA" id="ARBA00004123"/>
    </source>
</evidence>
<dbReference type="GeneTree" id="ENSGT00950000182774"/>
<keyword evidence="7" id="KW-0862">Zinc</keyword>
<comment type="subcellular location">
    <subcellularLocation>
        <location evidence="2">Nucleus</location>
    </subcellularLocation>
</comment>
<evidence type="ECO:0000313" key="16">
    <source>
        <dbReference type="Ensembl" id="ENSNFUP00015023721.1"/>
    </source>
</evidence>
<evidence type="ECO:0000256" key="14">
    <source>
        <dbReference type="SAM" id="Phobius"/>
    </source>
</evidence>